<dbReference type="Proteomes" id="UP000823775">
    <property type="component" value="Unassembled WGS sequence"/>
</dbReference>
<evidence type="ECO:0000313" key="1">
    <source>
        <dbReference type="EMBL" id="MCD9641804.1"/>
    </source>
</evidence>
<dbReference type="EMBL" id="JACEIK010003463">
    <property type="protein sequence ID" value="MCD9641804.1"/>
    <property type="molecule type" value="Genomic_DNA"/>
</dbReference>
<organism evidence="1 2">
    <name type="scientific">Datura stramonium</name>
    <name type="common">Jimsonweed</name>
    <name type="synonym">Common thornapple</name>
    <dbReference type="NCBI Taxonomy" id="4076"/>
    <lineage>
        <taxon>Eukaryota</taxon>
        <taxon>Viridiplantae</taxon>
        <taxon>Streptophyta</taxon>
        <taxon>Embryophyta</taxon>
        <taxon>Tracheophyta</taxon>
        <taxon>Spermatophyta</taxon>
        <taxon>Magnoliopsida</taxon>
        <taxon>eudicotyledons</taxon>
        <taxon>Gunneridae</taxon>
        <taxon>Pentapetalae</taxon>
        <taxon>asterids</taxon>
        <taxon>lamiids</taxon>
        <taxon>Solanales</taxon>
        <taxon>Solanaceae</taxon>
        <taxon>Solanoideae</taxon>
        <taxon>Datureae</taxon>
        <taxon>Datura</taxon>
    </lineage>
</organism>
<proteinExistence type="predicted"/>
<name>A0ABS8V4M1_DATST</name>
<evidence type="ECO:0000313" key="2">
    <source>
        <dbReference type="Proteomes" id="UP000823775"/>
    </source>
</evidence>
<comment type="caution">
    <text evidence="1">The sequence shown here is derived from an EMBL/GenBank/DDBJ whole genome shotgun (WGS) entry which is preliminary data.</text>
</comment>
<gene>
    <name evidence="1" type="ORF">HAX54_028248</name>
</gene>
<reference evidence="1 2" key="1">
    <citation type="journal article" date="2021" name="BMC Genomics">
        <title>Datura genome reveals duplications of psychoactive alkaloid biosynthetic genes and high mutation rate following tissue culture.</title>
        <authorList>
            <person name="Rajewski A."/>
            <person name="Carter-House D."/>
            <person name="Stajich J."/>
            <person name="Litt A."/>
        </authorList>
    </citation>
    <scope>NUCLEOTIDE SEQUENCE [LARGE SCALE GENOMIC DNA]</scope>
    <source>
        <strain evidence="1">AR-01</strain>
    </source>
</reference>
<keyword evidence="2" id="KW-1185">Reference proteome</keyword>
<sequence length="134" mass="14941">MELHDASAKLQMERHNAASLRPQIDETSVIEVDIAQAYLCYGLQPAGINSAWIAARHHDHGAMGSARCRASRGQPSQIPVRLGTEAAKLNSNPTRNNEDLIYYYIYPCLVCLRHPSPISVTSVKFAQFIPYEFV</sequence>
<accession>A0ABS8V4M1</accession>
<protein>
    <submittedName>
        <fullName evidence="1">Uncharacterized protein</fullName>
    </submittedName>
</protein>